<reference evidence="2" key="1">
    <citation type="submission" date="2020-04" db="EMBL/GenBank/DDBJ databases">
        <authorList>
            <person name="Chiriac C."/>
            <person name="Salcher M."/>
            <person name="Ghai R."/>
            <person name="Kavagutti S V."/>
        </authorList>
    </citation>
    <scope>NUCLEOTIDE SEQUENCE</scope>
</reference>
<gene>
    <name evidence="2" type="ORF">UFOVP815_42</name>
</gene>
<dbReference type="GO" id="GO:0016747">
    <property type="term" value="F:acyltransferase activity, transferring groups other than amino-acyl groups"/>
    <property type="evidence" value="ECO:0007669"/>
    <property type="project" value="InterPro"/>
</dbReference>
<dbReference type="Gene3D" id="3.40.630.30">
    <property type="match status" value="1"/>
</dbReference>
<organism evidence="2">
    <name type="scientific">uncultured Caudovirales phage</name>
    <dbReference type="NCBI Taxonomy" id="2100421"/>
    <lineage>
        <taxon>Viruses</taxon>
        <taxon>Duplodnaviria</taxon>
        <taxon>Heunggongvirae</taxon>
        <taxon>Uroviricota</taxon>
        <taxon>Caudoviricetes</taxon>
        <taxon>Peduoviridae</taxon>
        <taxon>Maltschvirus</taxon>
        <taxon>Maltschvirus maltsch</taxon>
    </lineage>
</organism>
<dbReference type="EMBL" id="LR796769">
    <property type="protein sequence ID" value="CAB4165386.1"/>
    <property type="molecule type" value="Genomic_DNA"/>
</dbReference>
<evidence type="ECO:0000313" key="2">
    <source>
        <dbReference type="EMBL" id="CAB4165386.1"/>
    </source>
</evidence>
<accession>A0A6J5P5Y6</accession>
<protein>
    <recommendedName>
        <fullName evidence="1">N-acetyltransferase domain-containing protein</fullName>
    </recommendedName>
</protein>
<dbReference type="InterPro" id="IPR000182">
    <property type="entry name" value="GNAT_dom"/>
</dbReference>
<dbReference type="PROSITE" id="PS51186">
    <property type="entry name" value="GNAT"/>
    <property type="match status" value="1"/>
</dbReference>
<feature type="domain" description="N-acetyltransferase" evidence="1">
    <location>
        <begin position="1"/>
        <end position="149"/>
    </location>
</feature>
<evidence type="ECO:0000259" key="1">
    <source>
        <dbReference type="PROSITE" id="PS51186"/>
    </source>
</evidence>
<dbReference type="InterPro" id="IPR016181">
    <property type="entry name" value="Acyl_CoA_acyltransferase"/>
</dbReference>
<dbReference type="SUPFAM" id="SSF55729">
    <property type="entry name" value="Acyl-CoA N-acyltransferases (Nat)"/>
    <property type="match status" value="1"/>
</dbReference>
<name>A0A6J5P5Y6_9CAUD</name>
<proteinExistence type="predicted"/>
<sequence length="149" mass="17057">MIRNATPFDMPALLELMRGYVAEAPMETLKDPSLHNQPHIESLLTSLMVGRGFILVDDKAHGFIAAIIIQNVWCPSVYELHELAWWVKPENRGGTLGGRLWKRFDVLAQDLLDNGRIQIICSSVIADSPKINYEKRGYRLMQKTYFKEL</sequence>